<keyword evidence="2" id="KW-1185">Reference proteome</keyword>
<dbReference type="EMBL" id="JOJR01002065">
    <property type="protein sequence ID" value="RCN29225.1"/>
    <property type="molecule type" value="Genomic_DNA"/>
</dbReference>
<comment type="caution">
    <text evidence="1">The sequence shown here is derived from an EMBL/GenBank/DDBJ whole genome shotgun (WGS) entry which is preliminary data.</text>
</comment>
<protein>
    <submittedName>
        <fullName evidence="1">Uncharacterized protein</fullName>
    </submittedName>
</protein>
<accession>A0A368FEI7</accession>
<sequence length="83" mass="9566">MKTFSSPAWPLYLRPEGLPFHEKNEYENIILAGLMFLRKTPTEKLLIELFSRFKHVLFSKNLAFISSSETALGNVSQKFVTES</sequence>
<name>A0A368FEI7_ANCCA</name>
<dbReference type="Proteomes" id="UP000252519">
    <property type="component" value="Unassembled WGS sequence"/>
</dbReference>
<dbReference type="AlphaFoldDB" id="A0A368FEI7"/>
<evidence type="ECO:0000313" key="1">
    <source>
        <dbReference type="EMBL" id="RCN29225.1"/>
    </source>
</evidence>
<proteinExistence type="predicted"/>
<evidence type="ECO:0000313" key="2">
    <source>
        <dbReference type="Proteomes" id="UP000252519"/>
    </source>
</evidence>
<organism evidence="1 2">
    <name type="scientific">Ancylostoma caninum</name>
    <name type="common">Dog hookworm</name>
    <dbReference type="NCBI Taxonomy" id="29170"/>
    <lineage>
        <taxon>Eukaryota</taxon>
        <taxon>Metazoa</taxon>
        <taxon>Ecdysozoa</taxon>
        <taxon>Nematoda</taxon>
        <taxon>Chromadorea</taxon>
        <taxon>Rhabditida</taxon>
        <taxon>Rhabditina</taxon>
        <taxon>Rhabditomorpha</taxon>
        <taxon>Strongyloidea</taxon>
        <taxon>Ancylostomatidae</taxon>
        <taxon>Ancylostomatinae</taxon>
        <taxon>Ancylostoma</taxon>
    </lineage>
</organism>
<dbReference type="OrthoDB" id="5862043at2759"/>
<gene>
    <name evidence="1" type="ORF">ANCCAN_25022</name>
</gene>
<reference evidence="1 2" key="1">
    <citation type="submission" date="2014-10" db="EMBL/GenBank/DDBJ databases">
        <title>Draft genome of the hookworm Ancylostoma caninum.</title>
        <authorList>
            <person name="Mitreva M."/>
        </authorList>
    </citation>
    <scope>NUCLEOTIDE SEQUENCE [LARGE SCALE GENOMIC DNA]</scope>
    <source>
        <strain evidence="1 2">Baltimore</strain>
    </source>
</reference>